<dbReference type="GO" id="GO:0005506">
    <property type="term" value="F:iron ion binding"/>
    <property type="evidence" value="ECO:0007669"/>
    <property type="project" value="InterPro"/>
</dbReference>
<dbReference type="Proteomes" id="UP000298416">
    <property type="component" value="Unassembled WGS sequence"/>
</dbReference>
<protein>
    <submittedName>
        <fullName evidence="13">Uncharacterized protein</fullName>
    </submittedName>
</protein>
<evidence type="ECO:0000256" key="4">
    <source>
        <dbReference type="ARBA" id="ARBA00022692"/>
    </source>
</evidence>
<dbReference type="GO" id="GO:0016712">
    <property type="term" value="F:oxidoreductase activity, acting on paired donors, with incorporation or reduction of molecular oxygen, reduced flavin or flavoprotein as one donor, and incorporation of one atom of oxygen"/>
    <property type="evidence" value="ECO:0007669"/>
    <property type="project" value="UniProtKB-ARBA"/>
</dbReference>
<evidence type="ECO:0000313" key="13">
    <source>
        <dbReference type="EMBL" id="KAG6404307.1"/>
    </source>
</evidence>
<gene>
    <name evidence="13" type="ORF">SASPL_136553</name>
</gene>
<evidence type="ECO:0000256" key="1">
    <source>
        <dbReference type="ARBA" id="ARBA00001971"/>
    </source>
</evidence>
<comment type="caution">
    <text evidence="13">The sequence shown here is derived from an EMBL/GenBank/DDBJ whole genome shotgun (WGS) entry which is preliminary data.</text>
</comment>
<evidence type="ECO:0000256" key="5">
    <source>
        <dbReference type="ARBA" id="ARBA00022723"/>
    </source>
</evidence>
<dbReference type="PRINTS" id="PR00463">
    <property type="entry name" value="EP450I"/>
</dbReference>
<accession>A0A8X8ZGJ9</accession>
<evidence type="ECO:0000313" key="14">
    <source>
        <dbReference type="Proteomes" id="UP000298416"/>
    </source>
</evidence>
<comment type="subcellular location">
    <subcellularLocation>
        <location evidence="2">Membrane</location>
        <topology evidence="2">Single-pass membrane protein</topology>
    </subcellularLocation>
</comment>
<evidence type="ECO:0000256" key="3">
    <source>
        <dbReference type="ARBA" id="ARBA00010617"/>
    </source>
</evidence>
<dbReference type="FunFam" id="1.10.630.10:FF:000022">
    <property type="entry name" value="Taxadiene 5-alpha hydroxylase"/>
    <property type="match status" value="1"/>
</dbReference>
<sequence length="466" mass="52739">METLMPYFVAVLVPLCLYLLSLICRKGCGRLPPGSVGWPILGENVEFALLGHQRLVKERMQKYSGDAFKTSLFGEKLVVLCGAGGNKFILMNEKKLFSPWFPVSLSKVIFPDFNHVKHQEPEATFHNFQHDVLKAEALRQYVPVMDKLAREHLRHGWMRNSVVKAGPATKKYTFELACRLFMDVVDPERLDKLLGPFSLMTDGLVSLPVNLPGTDFNRALKGGRVVRAELLRIVEERRKELEVTSEGRGDVMSKMLLASMSHTKVANILAGLLVAALYEVSSAIVIVTHYLSQLPHIYDLVFKEQMEIATSKGGDELLTERDVEKMKYTWNVVLESFRITPPTLGTFRETITEFSFAGFTIPKGWKIMWTPHSSHYNPDYFPEPDKFDPSRFEGSGPKPYTFVPFGGGARMCPGRGYAKLVILVFIHNLVTTFRFDKVFPSEKMLFNHNSPAPAHGLPIRLHPHQK</sequence>
<keyword evidence="14" id="KW-1185">Reference proteome</keyword>
<dbReference type="Gene3D" id="1.10.630.10">
    <property type="entry name" value="Cytochrome P450"/>
    <property type="match status" value="1"/>
</dbReference>
<comment type="cofactor">
    <cofactor evidence="1 10">
        <name>heme</name>
        <dbReference type="ChEBI" id="CHEBI:30413"/>
    </cofactor>
</comment>
<dbReference type="InterPro" id="IPR002401">
    <property type="entry name" value="Cyt_P450_E_grp-I"/>
</dbReference>
<dbReference type="GO" id="GO:0016020">
    <property type="term" value="C:membrane"/>
    <property type="evidence" value="ECO:0007669"/>
    <property type="project" value="UniProtKB-SubCell"/>
</dbReference>
<organism evidence="13">
    <name type="scientific">Salvia splendens</name>
    <name type="common">Scarlet sage</name>
    <dbReference type="NCBI Taxonomy" id="180675"/>
    <lineage>
        <taxon>Eukaryota</taxon>
        <taxon>Viridiplantae</taxon>
        <taxon>Streptophyta</taxon>
        <taxon>Embryophyta</taxon>
        <taxon>Tracheophyta</taxon>
        <taxon>Spermatophyta</taxon>
        <taxon>Magnoliopsida</taxon>
        <taxon>eudicotyledons</taxon>
        <taxon>Gunneridae</taxon>
        <taxon>Pentapetalae</taxon>
        <taxon>asterids</taxon>
        <taxon>lamiids</taxon>
        <taxon>Lamiales</taxon>
        <taxon>Lamiaceae</taxon>
        <taxon>Nepetoideae</taxon>
        <taxon>Mentheae</taxon>
        <taxon>Salviinae</taxon>
        <taxon>Salvia</taxon>
        <taxon>Salvia subgen. Calosphace</taxon>
        <taxon>core Calosphace</taxon>
    </lineage>
</organism>
<evidence type="ECO:0000256" key="10">
    <source>
        <dbReference type="PIRSR" id="PIRSR602401-1"/>
    </source>
</evidence>
<reference evidence="13" key="1">
    <citation type="submission" date="2018-01" db="EMBL/GenBank/DDBJ databases">
        <authorList>
            <person name="Mao J.F."/>
        </authorList>
    </citation>
    <scope>NUCLEOTIDE SEQUENCE</scope>
    <source>
        <strain evidence="13">Huo1</strain>
        <tissue evidence="13">Leaf</tissue>
    </source>
</reference>
<name>A0A8X8ZGJ9_SALSN</name>
<evidence type="ECO:0000256" key="2">
    <source>
        <dbReference type="ARBA" id="ARBA00004167"/>
    </source>
</evidence>
<keyword evidence="10 11" id="KW-0349">Heme</keyword>
<dbReference type="SUPFAM" id="SSF48264">
    <property type="entry name" value="Cytochrome P450"/>
    <property type="match status" value="1"/>
</dbReference>
<dbReference type="PANTHER" id="PTHR24286:SF53">
    <property type="entry name" value="BETA-AMYRIN 28-OXIDASE-LIKE"/>
    <property type="match status" value="1"/>
</dbReference>
<reference evidence="13" key="2">
    <citation type="submission" date="2020-08" db="EMBL/GenBank/DDBJ databases">
        <title>Plant Genome Project.</title>
        <authorList>
            <person name="Zhang R.-G."/>
        </authorList>
    </citation>
    <scope>NUCLEOTIDE SEQUENCE</scope>
    <source>
        <strain evidence="13">Huo1</strain>
        <tissue evidence="13">Leaf</tissue>
    </source>
</reference>
<proteinExistence type="inferred from homology"/>
<dbReference type="CDD" id="cd11043">
    <property type="entry name" value="CYP90-like"/>
    <property type="match status" value="1"/>
</dbReference>
<dbReference type="GO" id="GO:0016125">
    <property type="term" value="P:sterol metabolic process"/>
    <property type="evidence" value="ECO:0007669"/>
    <property type="project" value="TreeGrafter"/>
</dbReference>
<keyword evidence="8 10" id="KW-0408">Iron</keyword>
<keyword evidence="5 10" id="KW-0479">Metal-binding</keyword>
<evidence type="ECO:0000256" key="12">
    <source>
        <dbReference type="SAM" id="Phobius"/>
    </source>
</evidence>
<keyword evidence="11" id="KW-0503">Monooxygenase</keyword>
<dbReference type="InterPro" id="IPR017972">
    <property type="entry name" value="Cyt_P450_CS"/>
</dbReference>
<keyword evidence="7 11" id="KW-0560">Oxidoreductase</keyword>
<comment type="similarity">
    <text evidence="3 11">Belongs to the cytochrome P450 family.</text>
</comment>
<dbReference type="InterPro" id="IPR001128">
    <property type="entry name" value="Cyt_P450"/>
</dbReference>
<feature type="transmembrane region" description="Helical" evidence="12">
    <location>
        <begin position="265"/>
        <end position="291"/>
    </location>
</feature>
<feature type="transmembrane region" description="Helical" evidence="12">
    <location>
        <begin position="6"/>
        <end position="24"/>
    </location>
</feature>
<dbReference type="AlphaFoldDB" id="A0A8X8ZGJ9"/>
<evidence type="ECO:0000256" key="9">
    <source>
        <dbReference type="ARBA" id="ARBA00023136"/>
    </source>
</evidence>
<dbReference type="EMBL" id="PNBA02000013">
    <property type="protein sequence ID" value="KAG6404307.1"/>
    <property type="molecule type" value="Genomic_DNA"/>
</dbReference>
<keyword evidence="4 12" id="KW-0812">Transmembrane</keyword>
<dbReference type="InterPro" id="IPR036396">
    <property type="entry name" value="Cyt_P450_sf"/>
</dbReference>
<evidence type="ECO:0000256" key="11">
    <source>
        <dbReference type="RuleBase" id="RU000461"/>
    </source>
</evidence>
<evidence type="ECO:0000256" key="7">
    <source>
        <dbReference type="ARBA" id="ARBA00023002"/>
    </source>
</evidence>
<dbReference type="GO" id="GO:0016114">
    <property type="term" value="P:terpenoid biosynthetic process"/>
    <property type="evidence" value="ECO:0007669"/>
    <property type="project" value="UniProtKB-ARBA"/>
</dbReference>
<feature type="binding site" description="axial binding residue" evidence="10">
    <location>
        <position position="412"/>
    </location>
    <ligand>
        <name>heme</name>
        <dbReference type="ChEBI" id="CHEBI:30413"/>
    </ligand>
    <ligandPart>
        <name>Fe</name>
        <dbReference type="ChEBI" id="CHEBI:18248"/>
    </ligandPart>
</feature>
<dbReference type="GO" id="GO:0020037">
    <property type="term" value="F:heme binding"/>
    <property type="evidence" value="ECO:0007669"/>
    <property type="project" value="InterPro"/>
</dbReference>
<dbReference type="Pfam" id="PF00067">
    <property type="entry name" value="p450"/>
    <property type="match status" value="1"/>
</dbReference>
<dbReference type="OrthoDB" id="884304at2759"/>
<keyword evidence="9 12" id="KW-0472">Membrane</keyword>
<dbReference type="PROSITE" id="PS00086">
    <property type="entry name" value="CYTOCHROME_P450"/>
    <property type="match status" value="1"/>
</dbReference>
<keyword evidence="6 12" id="KW-1133">Transmembrane helix</keyword>
<dbReference type="PANTHER" id="PTHR24286">
    <property type="entry name" value="CYTOCHROME P450 26"/>
    <property type="match status" value="1"/>
</dbReference>
<evidence type="ECO:0000256" key="6">
    <source>
        <dbReference type="ARBA" id="ARBA00022989"/>
    </source>
</evidence>
<evidence type="ECO:0000256" key="8">
    <source>
        <dbReference type="ARBA" id="ARBA00023004"/>
    </source>
</evidence>